<sequence length="140" mass="15084">MLVIKNTKVLLEGNPKAEALVSNKPLSFWGGVDTVTGRILDVHHDLCGEVLTNKVLCIPYDRGSCSGSGVLIEMVKRGTAPAAILCLEAEPVLALGPLIGEKMYGRGMALRNISEEDYKKIATGDILTFKDDSIIIEKAE</sequence>
<dbReference type="PANTHER" id="PTHR36577:SF3">
    <property type="entry name" value="DUF521 DOMAIN PROTEIN (AFU_ORTHOLOGUE AFUA_6G00490)"/>
    <property type="match status" value="1"/>
</dbReference>
<evidence type="ECO:0000256" key="1">
    <source>
        <dbReference type="ARBA" id="ARBA00023239"/>
    </source>
</evidence>
<evidence type="ECO:0000259" key="2">
    <source>
        <dbReference type="Pfam" id="PF01989"/>
    </source>
</evidence>
<dbReference type="RefSeq" id="WP_109714618.1">
    <property type="nucleotide sequence ID" value="NZ_QGDS01000024.1"/>
</dbReference>
<evidence type="ECO:0000313" key="4">
    <source>
        <dbReference type="Proteomes" id="UP000254051"/>
    </source>
</evidence>
<dbReference type="AlphaFoldDB" id="A0A315ZQR4"/>
<dbReference type="Gene3D" id="3.50.30.10">
    <property type="entry name" value="Phosphohistidine domain"/>
    <property type="match status" value="1"/>
</dbReference>
<dbReference type="Proteomes" id="UP000254051">
    <property type="component" value="Unassembled WGS sequence"/>
</dbReference>
<gene>
    <name evidence="3" type="ORF">SAMN05216529_12412</name>
</gene>
<protein>
    <submittedName>
        <fullName evidence="3">Predicted aconitase subunit 2</fullName>
    </submittedName>
</protein>
<dbReference type="GO" id="GO:0016829">
    <property type="term" value="F:lyase activity"/>
    <property type="evidence" value="ECO:0007669"/>
    <property type="project" value="UniProtKB-KW"/>
</dbReference>
<dbReference type="Pfam" id="PF01989">
    <property type="entry name" value="AcnX_swivel_put"/>
    <property type="match status" value="1"/>
</dbReference>
<reference evidence="4" key="1">
    <citation type="submission" date="2017-07" db="EMBL/GenBank/DDBJ databases">
        <authorList>
            <person name="Varghese N."/>
            <person name="Submissions S."/>
        </authorList>
    </citation>
    <scope>NUCLEOTIDE SEQUENCE [LARGE SCALE GENOMIC DNA]</scope>
    <source>
        <strain evidence="4">NLAE-zl-C134</strain>
    </source>
</reference>
<keyword evidence="4" id="KW-1185">Reference proteome</keyword>
<accession>A0A315ZQR4</accession>
<dbReference type="InterPro" id="IPR002840">
    <property type="entry name" value="PMDh-S-like_dom"/>
</dbReference>
<dbReference type="PANTHER" id="PTHR36577">
    <property type="entry name" value="DUF521 DOMAIN PROTEIN (AFU_ORTHOLOGUE AFUA_6G00490)"/>
    <property type="match status" value="1"/>
</dbReference>
<name>A0A315ZQR4_9FIRM</name>
<dbReference type="CDD" id="cd01356">
    <property type="entry name" value="AcnX_swivel"/>
    <property type="match status" value="1"/>
</dbReference>
<evidence type="ECO:0000313" key="3">
    <source>
        <dbReference type="EMBL" id="SUQ16216.1"/>
    </source>
</evidence>
<dbReference type="SUPFAM" id="SSF52016">
    <property type="entry name" value="LeuD/IlvD-like"/>
    <property type="match status" value="1"/>
</dbReference>
<organism evidence="3 4">
    <name type="scientific">Faecalicatena contorta</name>
    <dbReference type="NCBI Taxonomy" id="39482"/>
    <lineage>
        <taxon>Bacteria</taxon>
        <taxon>Bacillati</taxon>
        <taxon>Bacillota</taxon>
        <taxon>Clostridia</taxon>
        <taxon>Lachnospirales</taxon>
        <taxon>Lachnospiraceae</taxon>
        <taxon>Faecalicatena</taxon>
    </lineage>
</organism>
<feature type="domain" description="Phosphomevalonate dehydratase small subunit-like" evidence="2">
    <location>
        <begin position="26"/>
        <end position="99"/>
    </location>
</feature>
<proteinExistence type="predicted"/>
<keyword evidence="1" id="KW-0456">Lyase</keyword>
<dbReference type="OrthoDB" id="9815264at2"/>
<dbReference type="EMBL" id="UHJJ01000024">
    <property type="protein sequence ID" value="SUQ16216.1"/>
    <property type="molecule type" value="Genomic_DNA"/>
</dbReference>